<dbReference type="KEGG" id="mend:L6E24_03450"/>
<accession>A0A9E7PQP1</accession>
<dbReference type="EMBL" id="CP096115">
    <property type="protein sequence ID" value="UUX93191.1"/>
    <property type="molecule type" value="Genomic_DNA"/>
</dbReference>
<evidence type="ECO:0000256" key="1">
    <source>
        <dbReference type="SAM" id="MobiDB-lite"/>
    </source>
</evidence>
<name>A0A9E7PQP1_9EURY</name>
<evidence type="ECO:0000313" key="3">
    <source>
        <dbReference type="EMBL" id="UUX93191.1"/>
    </source>
</evidence>
<dbReference type="SMART" id="SM00490">
    <property type="entry name" value="HELICc"/>
    <property type="match status" value="1"/>
</dbReference>
<proteinExistence type="predicted"/>
<dbReference type="SUPFAM" id="SSF52540">
    <property type="entry name" value="P-loop containing nucleoside triphosphate hydrolases"/>
    <property type="match status" value="2"/>
</dbReference>
<dbReference type="InterPro" id="IPR001650">
    <property type="entry name" value="Helicase_C-like"/>
</dbReference>
<dbReference type="Pfam" id="PF00271">
    <property type="entry name" value="Helicase_C"/>
    <property type="match status" value="1"/>
</dbReference>
<organism evidence="3 4">
    <name type="scientific">Methanoplanus endosymbiosus</name>
    <dbReference type="NCBI Taxonomy" id="33865"/>
    <lineage>
        <taxon>Archaea</taxon>
        <taxon>Methanobacteriati</taxon>
        <taxon>Methanobacteriota</taxon>
        <taxon>Stenosarchaea group</taxon>
        <taxon>Methanomicrobia</taxon>
        <taxon>Methanomicrobiales</taxon>
        <taxon>Methanomicrobiaceae</taxon>
        <taxon>Methanoplanus</taxon>
    </lineage>
</organism>
<dbReference type="Gene3D" id="3.40.50.300">
    <property type="entry name" value="P-loop containing nucleotide triphosphate hydrolases"/>
    <property type="match status" value="2"/>
</dbReference>
<keyword evidence="4" id="KW-1185">Reference proteome</keyword>
<feature type="region of interest" description="Disordered" evidence="1">
    <location>
        <begin position="47"/>
        <end position="71"/>
    </location>
</feature>
<reference evidence="3" key="1">
    <citation type="submission" date="2022-04" db="EMBL/GenBank/DDBJ databases">
        <title>Complete genome of Methanoplanus endosymbiosus DSM 3599.</title>
        <authorList>
            <person name="Chen S.-C."/>
            <person name="You Y.-T."/>
            <person name="Zhou Y.-Z."/>
            <person name="Lai M.-C."/>
        </authorList>
    </citation>
    <scope>NUCLEOTIDE SEQUENCE</scope>
    <source>
        <strain evidence="3">DSM 3599</strain>
    </source>
</reference>
<dbReference type="InterPro" id="IPR027417">
    <property type="entry name" value="P-loop_NTPase"/>
</dbReference>
<dbReference type="PROSITE" id="PS51194">
    <property type="entry name" value="HELICASE_CTER"/>
    <property type="match status" value="1"/>
</dbReference>
<evidence type="ECO:0000259" key="2">
    <source>
        <dbReference type="PROSITE" id="PS51194"/>
    </source>
</evidence>
<dbReference type="AlphaFoldDB" id="A0A9E7PQP1"/>
<sequence>MPSEKERELLLKRLKEDILGPYGEDEILESKPSDVYLTGILWPRQTRYDEEQDESLNTESGSGEEGANDSDEEIAASSMNRQSVAGISFSVLINGENPSIMATVSFAQYRHFKEKQTDEKTGEEKETAKWRRIPYLFENIPISTEKSGSERISLNYNGETSGIYLHRKIVSREKFCLVTITLVNERNPDISSGKKTVNVESAIFQTGIKICPGNNSELVPRPSSGTDRFAGKTDEDASLALLYRNSPEFATGHTCSAEWTADPDDRRKAVQVRTAWIPKTKVVATNPHGHEVFSEILKSSDDSPLSPEYLSRASDKDLKDSLLKIPRLYKRWIELKETEISSVDPDYRRAAEQNLSECLEVMNRMQAGALRISEDPVMTEAFRLANRAIHLQYSWNKERSKKGPFMWRPFQLGFILLCAESVADRKHPDREVMDLLWFPTGGGKTEAYLALIAFIAFYRRLSCDNPDDGAGVAAVMRYTLRLLTTQQFSRAASLILACEAIRRGKTGYNCSDKLGNVPFSIGLWVGGGATPNNYKDAKGYLSGSRTNENQVASPKQLLLCPACGKKLKWSADDEKRKIVVKCQNKNCILNSEESLPVYTVDSDIYDEQPTLLIGTVDKFAQIVRNKEINRLFGINTNNPPDLIVQDELHLISGPLGTVTGLYEVAVDRLFTRDKHPPKIIGSTATIRRADEQIKSLFNRDTCRFPPSGIDVEDSGFAVTDPEAPGRLYAAVTTAGRSGKFTLQAVSASLLQSAGEGINDDKLADPYRTLVTYFNSLRELGGALVLMHDDVNDSLLIIAERRKENKFNPERIEELTSRRTQEEIRDMLEDLTIQAGEEDTVDILLATNMLSVGVDIPRLGLMVVQGQPKGVSEYIQATSRVGRGNVPGLVVSILNNGKVRDRSRYETFVSWHNTLYRDVEATSVTPFASRSRDRALKAVLVALIRNLGTDMLENPDLSSLKTEEKEEIIRYITDRAESIDCSEKDVEKEIRRSIDVWWRMAPEYYLYRREPEKSLLQDADAAATRRAMGINPGCAWPVMNNMRSVETSTPFKLLRGLKNLEELRSDNNGI</sequence>
<gene>
    <name evidence="3" type="ORF">L6E24_03450</name>
</gene>
<dbReference type="GeneID" id="74306719"/>
<protein>
    <recommendedName>
        <fullName evidence="2">Helicase C-terminal domain-containing protein</fullName>
    </recommendedName>
</protein>
<dbReference type="CDD" id="cd18785">
    <property type="entry name" value="SF2_C"/>
    <property type="match status" value="1"/>
</dbReference>
<feature type="domain" description="Helicase C-terminal" evidence="2">
    <location>
        <begin position="749"/>
        <end position="929"/>
    </location>
</feature>
<evidence type="ECO:0000313" key="4">
    <source>
        <dbReference type="Proteomes" id="UP001060368"/>
    </source>
</evidence>
<dbReference type="Proteomes" id="UP001060368">
    <property type="component" value="Chromosome"/>
</dbReference>
<dbReference type="RefSeq" id="WP_257743331.1">
    <property type="nucleotide sequence ID" value="NZ_CP096115.1"/>
</dbReference>